<gene>
    <name evidence="3" type="ORF">POL68_19910</name>
</gene>
<dbReference type="EMBL" id="JAQNDM010000002">
    <property type="protein sequence ID" value="MDC0710752.1"/>
    <property type="molecule type" value="Genomic_DNA"/>
</dbReference>
<feature type="domain" description="IPT/TIG" evidence="2">
    <location>
        <begin position="163"/>
        <end position="230"/>
    </location>
</feature>
<dbReference type="SUPFAM" id="SSF53850">
    <property type="entry name" value="Periplasmic binding protein-like II"/>
    <property type="match status" value="1"/>
</dbReference>
<dbReference type="InterPro" id="IPR013783">
    <property type="entry name" value="Ig-like_fold"/>
</dbReference>
<evidence type="ECO:0000313" key="4">
    <source>
        <dbReference type="Proteomes" id="UP001221838"/>
    </source>
</evidence>
<feature type="domain" description="Solute-binding protein family 5" evidence="1">
    <location>
        <begin position="397"/>
        <end position="575"/>
    </location>
</feature>
<dbReference type="Pfam" id="PF01833">
    <property type="entry name" value="TIG"/>
    <property type="match status" value="1"/>
</dbReference>
<accession>A0ABT5DAR2</accession>
<keyword evidence="4" id="KW-1185">Reference proteome</keyword>
<name>A0ABT5DAR2_9BACT</name>
<dbReference type="Proteomes" id="UP001221838">
    <property type="component" value="Unassembled WGS sequence"/>
</dbReference>
<protein>
    <submittedName>
        <fullName evidence="3">ABC transporter substrate-binding protein</fullName>
    </submittedName>
</protein>
<dbReference type="Gene3D" id="3.40.190.10">
    <property type="entry name" value="Periplasmic binding protein-like II"/>
    <property type="match status" value="1"/>
</dbReference>
<dbReference type="InterPro" id="IPR002909">
    <property type="entry name" value="IPT_dom"/>
</dbReference>
<reference evidence="3 4" key="1">
    <citation type="submission" date="2022-11" db="EMBL/GenBank/DDBJ databases">
        <title>Minimal conservation of predation-associated metabolite biosynthetic gene clusters underscores biosynthetic potential of Myxococcota including descriptions for ten novel species: Archangium lansinium sp. nov., Myxococcus landrumus sp. nov., Nannocystis bai.</title>
        <authorList>
            <person name="Ahearne A."/>
            <person name="Stevens C."/>
            <person name="Dowd S."/>
        </authorList>
    </citation>
    <scope>NUCLEOTIDE SEQUENCE [LARGE SCALE GENOMIC DNA]</scope>
    <source>
        <strain evidence="3 4">NCWAL01</strain>
    </source>
</reference>
<dbReference type="RefSeq" id="WP_272140486.1">
    <property type="nucleotide sequence ID" value="NZ_JAQNDM010000002.1"/>
</dbReference>
<evidence type="ECO:0000313" key="3">
    <source>
        <dbReference type="EMBL" id="MDC0710752.1"/>
    </source>
</evidence>
<comment type="caution">
    <text evidence="3">The sequence shown here is derived from an EMBL/GenBank/DDBJ whole genome shotgun (WGS) entry which is preliminary data.</text>
</comment>
<dbReference type="PANTHER" id="PTHR30290:SF72">
    <property type="entry name" value="HTH-TYPE TRANSCRIPTIONAL REGULATOR SGRR"/>
    <property type="match status" value="1"/>
</dbReference>
<dbReference type="PANTHER" id="PTHR30290">
    <property type="entry name" value="PERIPLASMIC BINDING COMPONENT OF ABC TRANSPORTER"/>
    <property type="match status" value="1"/>
</dbReference>
<dbReference type="Pfam" id="PF00496">
    <property type="entry name" value="SBP_bac_5"/>
    <property type="match status" value="1"/>
</dbReference>
<evidence type="ECO:0000259" key="2">
    <source>
        <dbReference type="Pfam" id="PF01833"/>
    </source>
</evidence>
<dbReference type="InterPro" id="IPR000914">
    <property type="entry name" value="SBP_5_dom"/>
</dbReference>
<dbReference type="InterPro" id="IPR039424">
    <property type="entry name" value="SBP_5"/>
</dbReference>
<sequence>MNSEDTEDNAEWQLADLVDAMSAEVDRAEDTLALKSYSRKISLAIKSVALDVEVTMRRTEDGLVYFRSVPPGTETRTLLKLDFAQVLESQLAGLRRPLDDTTTSAPLSTLPGITPAEIRALNSIAVYSVDDLLRYTRTTSMLAEVSRITGLAETRLRAWRGDPYVLEVKPALGLPGGSVVIEGGNFGLVKPANALVMFHGKEATILQWSSTRLTVAVPADISGAGLVFVVLGARPTNVVSWVASVMDLRVEGLEMEPVAGEPFALEAVLFNRGAGASPVFSVQWSVDGVPEPLQVHGVLLPGQRSAESVCRRELALGVGTHTVQLLVDPEGKLPVADRAGLSFSRTFEVHALKTLVLGSFHPLSTLDPLRAGPQGSSSVLGLLFRGLGRRDGVKKQWVPELAESWTAPVPVQVNGASLYAVTVTLRADLRFHDGTALRGEDVRYTFQKLKEEGSPWRELALRVRDVTPQGQTLTFLLEAPEALEPLMTVGIVPQGAHAKDPVGFGQRPLGTGPFRVRSFSGETLELQAFGRYFRGAPRVDRLRVVTVPDLDRLGERVEQQEFQATVMPYDEGWYQRLMDLGEWRLTPDLSASPPVLHVQVPSLREREVLAPDSTAGAHLWYLLD</sequence>
<dbReference type="SUPFAM" id="SSF81296">
    <property type="entry name" value="E set domains"/>
    <property type="match status" value="1"/>
</dbReference>
<dbReference type="Gene3D" id="2.60.40.10">
    <property type="entry name" value="Immunoglobulins"/>
    <property type="match status" value="1"/>
</dbReference>
<evidence type="ECO:0000259" key="1">
    <source>
        <dbReference type="Pfam" id="PF00496"/>
    </source>
</evidence>
<dbReference type="InterPro" id="IPR014756">
    <property type="entry name" value="Ig_E-set"/>
</dbReference>
<organism evidence="3 4">
    <name type="scientific">Stigmatella ashevillensis</name>
    <dbReference type="NCBI Taxonomy" id="2995309"/>
    <lineage>
        <taxon>Bacteria</taxon>
        <taxon>Pseudomonadati</taxon>
        <taxon>Myxococcota</taxon>
        <taxon>Myxococcia</taxon>
        <taxon>Myxococcales</taxon>
        <taxon>Cystobacterineae</taxon>
        <taxon>Archangiaceae</taxon>
        <taxon>Stigmatella</taxon>
    </lineage>
</organism>
<proteinExistence type="predicted"/>